<dbReference type="GO" id="GO:0008270">
    <property type="term" value="F:zinc ion binding"/>
    <property type="evidence" value="ECO:0007669"/>
    <property type="project" value="UniProtKB-KW"/>
</dbReference>
<dbReference type="GO" id="GO:0000981">
    <property type="term" value="F:DNA-binding transcription factor activity, RNA polymerase II-specific"/>
    <property type="evidence" value="ECO:0007669"/>
    <property type="project" value="TreeGrafter"/>
</dbReference>
<dbReference type="AlphaFoldDB" id="A0AAV5U833"/>
<evidence type="ECO:0000256" key="5">
    <source>
        <dbReference type="ARBA" id="ARBA00022833"/>
    </source>
</evidence>
<evidence type="ECO:0000256" key="6">
    <source>
        <dbReference type="ARBA" id="ARBA00023015"/>
    </source>
</evidence>
<dbReference type="PANTHER" id="PTHR14196:SF0">
    <property type="entry name" value="PROTEIN BOWEL"/>
    <property type="match status" value="1"/>
</dbReference>
<dbReference type="SUPFAM" id="SSF57667">
    <property type="entry name" value="beta-beta-alpha zinc fingers"/>
    <property type="match status" value="2"/>
</dbReference>
<keyword evidence="3" id="KW-0677">Repeat</keyword>
<gene>
    <name evidence="11" type="ORF">PENTCL1PPCAC_24463</name>
</gene>
<evidence type="ECO:0000256" key="7">
    <source>
        <dbReference type="ARBA" id="ARBA00023163"/>
    </source>
</evidence>
<dbReference type="PANTHER" id="PTHR14196">
    <property type="entry name" value="ODD-SKIPPED - RELATED"/>
    <property type="match status" value="1"/>
</dbReference>
<dbReference type="Gene3D" id="3.30.160.60">
    <property type="entry name" value="Classic Zinc Finger"/>
    <property type="match status" value="2"/>
</dbReference>
<dbReference type="Proteomes" id="UP001432027">
    <property type="component" value="Unassembled WGS sequence"/>
</dbReference>
<dbReference type="SMART" id="SM00355">
    <property type="entry name" value="ZnF_C2H2"/>
    <property type="match status" value="3"/>
</dbReference>
<organism evidence="11 12">
    <name type="scientific">Pristionchus entomophagus</name>
    <dbReference type="NCBI Taxonomy" id="358040"/>
    <lineage>
        <taxon>Eukaryota</taxon>
        <taxon>Metazoa</taxon>
        <taxon>Ecdysozoa</taxon>
        <taxon>Nematoda</taxon>
        <taxon>Chromadorea</taxon>
        <taxon>Rhabditida</taxon>
        <taxon>Rhabditina</taxon>
        <taxon>Diplogasteromorpha</taxon>
        <taxon>Diplogasteroidea</taxon>
        <taxon>Neodiplogasteridae</taxon>
        <taxon>Pristionchus</taxon>
    </lineage>
</organism>
<sequence length="161" mass="19165">RKRRRSHRRNRVQSLMPLATFLPHPSSSDLECSLPIWHFPSCRPHIDSINRPIHILPGAKRCNARSNRPKKELICKFCQRHSTKSYNLLIHERTYIDVRPDSCEICHKAFRRKEHLRDHRFIHSIEKQFRCEICDKGFCQARTLQVHRASHLHLPVPQLTT</sequence>
<feature type="domain" description="C2H2-type" evidence="10">
    <location>
        <begin position="129"/>
        <end position="151"/>
    </location>
</feature>
<name>A0AAV5U833_9BILA</name>
<comment type="caution">
    <text evidence="11">The sequence shown here is derived from an EMBL/GenBank/DDBJ whole genome shotgun (WGS) entry which is preliminary data.</text>
</comment>
<evidence type="ECO:0000256" key="3">
    <source>
        <dbReference type="ARBA" id="ARBA00022737"/>
    </source>
</evidence>
<evidence type="ECO:0000259" key="10">
    <source>
        <dbReference type="PROSITE" id="PS50157"/>
    </source>
</evidence>
<dbReference type="EMBL" id="BTSX01000005">
    <property type="protein sequence ID" value="GMT02289.1"/>
    <property type="molecule type" value="Genomic_DNA"/>
</dbReference>
<feature type="non-terminal residue" evidence="11">
    <location>
        <position position="161"/>
    </location>
</feature>
<dbReference type="PROSITE" id="PS50157">
    <property type="entry name" value="ZINC_FINGER_C2H2_2"/>
    <property type="match status" value="2"/>
</dbReference>
<evidence type="ECO:0000313" key="11">
    <source>
        <dbReference type="EMBL" id="GMT02289.1"/>
    </source>
</evidence>
<evidence type="ECO:0000256" key="8">
    <source>
        <dbReference type="ARBA" id="ARBA00023242"/>
    </source>
</evidence>
<dbReference type="Pfam" id="PF00096">
    <property type="entry name" value="zf-C2H2"/>
    <property type="match status" value="2"/>
</dbReference>
<keyword evidence="12" id="KW-1185">Reference proteome</keyword>
<dbReference type="GO" id="GO:0000977">
    <property type="term" value="F:RNA polymerase II transcription regulatory region sequence-specific DNA binding"/>
    <property type="evidence" value="ECO:0007669"/>
    <property type="project" value="TreeGrafter"/>
</dbReference>
<feature type="domain" description="C2H2-type" evidence="10">
    <location>
        <begin position="101"/>
        <end position="128"/>
    </location>
</feature>
<evidence type="ECO:0000256" key="4">
    <source>
        <dbReference type="ARBA" id="ARBA00022771"/>
    </source>
</evidence>
<keyword evidence="6" id="KW-0805">Transcription regulation</keyword>
<accession>A0AAV5U833</accession>
<keyword evidence="4 9" id="KW-0863">Zinc-finger</keyword>
<keyword evidence="2" id="KW-0479">Metal-binding</keyword>
<proteinExistence type="predicted"/>
<dbReference type="FunFam" id="3.30.160.60:FF:000090">
    <property type="entry name" value="Odd-skipped-related transciption factor 2"/>
    <property type="match status" value="1"/>
</dbReference>
<dbReference type="PROSITE" id="PS00028">
    <property type="entry name" value="ZINC_FINGER_C2H2_1"/>
    <property type="match status" value="1"/>
</dbReference>
<dbReference type="GO" id="GO:0005634">
    <property type="term" value="C:nucleus"/>
    <property type="evidence" value="ECO:0007669"/>
    <property type="project" value="UniProtKB-SubCell"/>
</dbReference>
<keyword evidence="7" id="KW-0804">Transcription</keyword>
<dbReference type="InterPro" id="IPR050717">
    <property type="entry name" value="C2H2-ZF_Transcription_Reg"/>
</dbReference>
<dbReference type="InterPro" id="IPR013087">
    <property type="entry name" value="Znf_C2H2_type"/>
</dbReference>
<dbReference type="InterPro" id="IPR036236">
    <property type="entry name" value="Znf_C2H2_sf"/>
</dbReference>
<evidence type="ECO:0000256" key="9">
    <source>
        <dbReference type="PROSITE-ProRule" id="PRU00042"/>
    </source>
</evidence>
<feature type="non-terminal residue" evidence="11">
    <location>
        <position position="1"/>
    </location>
</feature>
<comment type="subcellular location">
    <subcellularLocation>
        <location evidence="1">Nucleus</location>
    </subcellularLocation>
</comment>
<evidence type="ECO:0000313" key="12">
    <source>
        <dbReference type="Proteomes" id="UP001432027"/>
    </source>
</evidence>
<keyword evidence="8" id="KW-0539">Nucleus</keyword>
<reference evidence="11" key="1">
    <citation type="submission" date="2023-10" db="EMBL/GenBank/DDBJ databases">
        <title>Genome assembly of Pristionchus species.</title>
        <authorList>
            <person name="Yoshida K."/>
            <person name="Sommer R.J."/>
        </authorList>
    </citation>
    <scope>NUCLEOTIDE SEQUENCE</scope>
    <source>
        <strain evidence="11">RS0144</strain>
    </source>
</reference>
<keyword evidence="5" id="KW-0862">Zinc</keyword>
<protein>
    <recommendedName>
        <fullName evidence="10">C2H2-type domain-containing protein</fullName>
    </recommendedName>
</protein>
<evidence type="ECO:0000256" key="2">
    <source>
        <dbReference type="ARBA" id="ARBA00022723"/>
    </source>
</evidence>
<evidence type="ECO:0000256" key="1">
    <source>
        <dbReference type="ARBA" id="ARBA00004123"/>
    </source>
</evidence>